<dbReference type="InterPro" id="IPR014710">
    <property type="entry name" value="RmlC-like_jellyroll"/>
</dbReference>
<organism evidence="2 3">
    <name type="scientific">Polarella glacialis</name>
    <name type="common">Dinoflagellate</name>
    <dbReference type="NCBI Taxonomy" id="89957"/>
    <lineage>
        <taxon>Eukaryota</taxon>
        <taxon>Sar</taxon>
        <taxon>Alveolata</taxon>
        <taxon>Dinophyceae</taxon>
        <taxon>Suessiales</taxon>
        <taxon>Suessiaceae</taxon>
        <taxon>Polarella</taxon>
    </lineage>
</organism>
<feature type="domain" description="JmjC" evidence="1">
    <location>
        <begin position="140"/>
        <end position="330"/>
    </location>
</feature>
<dbReference type="Gene3D" id="2.60.120.10">
    <property type="entry name" value="Jelly Rolls"/>
    <property type="match status" value="1"/>
</dbReference>
<evidence type="ECO:0000259" key="1">
    <source>
        <dbReference type="PROSITE" id="PS51184"/>
    </source>
</evidence>
<evidence type="ECO:0000313" key="3">
    <source>
        <dbReference type="Proteomes" id="UP000654075"/>
    </source>
</evidence>
<dbReference type="Pfam" id="PF13621">
    <property type="entry name" value="Cupin_8"/>
    <property type="match status" value="1"/>
</dbReference>
<name>A0A813HSS1_POLGL</name>
<sequence>MASTSLEAERVRRGLGRLARNTRDLLLPKQVPRRPASSIGALEFVRDFVAASQPLVLTDLPVQDWPCLERWTEAYLLEQVGDPEVSVNVTPNGLGDFVDEQGRFVKPLEERLRFRDFWGQLQGSFSQTAAAPRSNGVPYLSRQNDSLRDELPQLMRDVPPAVSLGVEAFGNEPEAVNLWVGDSRAVSSCHKDHYENLYMVVQGEKVFTLLPPAAAPFLHEQLYLAAHFERGRSCGDWETVLDSPSERVPWIPLDVAAPDLALYPDFAFAPVVEAWLVQILNRLRRAKFDKFEDLIVAIREDGDFCKEALDEPSFADFKADSFFAAGEGKL</sequence>
<gene>
    <name evidence="2" type="ORF">PGLA1383_LOCUS56043</name>
</gene>
<dbReference type="PANTHER" id="PTHR12461:SF99">
    <property type="entry name" value="BIFUNCTIONAL PEPTIDASE AND (3S)-LYSYL HYDROXYLASE JMJD7"/>
    <property type="match status" value="1"/>
</dbReference>
<accession>A0A813HSS1</accession>
<keyword evidence="3" id="KW-1185">Reference proteome</keyword>
<proteinExistence type="predicted"/>
<protein>
    <recommendedName>
        <fullName evidence="1">JmjC domain-containing protein</fullName>
    </recommendedName>
</protein>
<dbReference type="PROSITE" id="PS51184">
    <property type="entry name" value="JMJC"/>
    <property type="match status" value="1"/>
</dbReference>
<dbReference type="SUPFAM" id="SSF51197">
    <property type="entry name" value="Clavaminate synthase-like"/>
    <property type="match status" value="1"/>
</dbReference>
<reference evidence="2" key="1">
    <citation type="submission" date="2021-02" db="EMBL/GenBank/DDBJ databases">
        <authorList>
            <person name="Dougan E. K."/>
            <person name="Rhodes N."/>
            <person name="Thang M."/>
            <person name="Chan C."/>
        </authorList>
    </citation>
    <scope>NUCLEOTIDE SEQUENCE</scope>
</reference>
<evidence type="ECO:0000313" key="2">
    <source>
        <dbReference type="EMBL" id="CAE8641417.1"/>
    </source>
</evidence>
<comment type="caution">
    <text evidence="2">The sequence shown here is derived from an EMBL/GenBank/DDBJ whole genome shotgun (WGS) entry which is preliminary data.</text>
</comment>
<dbReference type="InterPro" id="IPR041667">
    <property type="entry name" value="Cupin_8"/>
</dbReference>
<dbReference type="Proteomes" id="UP000654075">
    <property type="component" value="Unassembled WGS sequence"/>
</dbReference>
<dbReference type="AlphaFoldDB" id="A0A813HSS1"/>
<dbReference type="InterPro" id="IPR003347">
    <property type="entry name" value="JmjC_dom"/>
</dbReference>
<dbReference type="OrthoDB" id="446970at2759"/>
<dbReference type="EMBL" id="CAJNNV010032893">
    <property type="protein sequence ID" value="CAE8641417.1"/>
    <property type="molecule type" value="Genomic_DNA"/>
</dbReference>
<dbReference type="PANTHER" id="PTHR12461">
    <property type="entry name" value="HYPOXIA-INDUCIBLE FACTOR 1 ALPHA INHIBITOR-RELATED"/>
    <property type="match status" value="1"/>
</dbReference>